<evidence type="ECO:0000313" key="9">
    <source>
        <dbReference type="Proteomes" id="UP000612899"/>
    </source>
</evidence>
<evidence type="ECO:0000313" key="8">
    <source>
        <dbReference type="EMBL" id="GIH04598.1"/>
    </source>
</evidence>
<dbReference type="PANTHER" id="PTHR43229:SF2">
    <property type="entry name" value="NODULATION PROTEIN J"/>
    <property type="match status" value="1"/>
</dbReference>
<dbReference type="InterPro" id="IPR013525">
    <property type="entry name" value="ABC2_TM"/>
</dbReference>
<feature type="transmembrane region" description="Helical" evidence="6">
    <location>
        <begin position="239"/>
        <end position="259"/>
    </location>
</feature>
<evidence type="ECO:0000256" key="6">
    <source>
        <dbReference type="RuleBase" id="RU361157"/>
    </source>
</evidence>
<evidence type="ECO:0000256" key="1">
    <source>
        <dbReference type="ARBA" id="ARBA00004141"/>
    </source>
</evidence>
<name>A0A8J3Q7B8_9ACTN</name>
<protein>
    <recommendedName>
        <fullName evidence="6">Transport permease protein</fullName>
    </recommendedName>
</protein>
<feature type="transmembrane region" description="Helical" evidence="6">
    <location>
        <begin position="182"/>
        <end position="201"/>
    </location>
</feature>
<keyword evidence="2 6" id="KW-0812">Transmembrane</keyword>
<comment type="caution">
    <text evidence="6">Lacks conserved residue(s) required for the propagation of feature annotation.</text>
</comment>
<dbReference type="InterPro" id="IPR000412">
    <property type="entry name" value="ABC_2_transport"/>
</dbReference>
<keyword evidence="6" id="KW-1003">Cell membrane</keyword>
<evidence type="ECO:0000259" key="7">
    <source>
        <dbReference type="PROSITE" id="PS51012"/>
    </source>
</evidence>
<feature type="transmembrane region" description="Helical" evidence="6">
    <location>
        <begin position="68"/>
        <end position="86"/>
    </location>
</feature>
<dbReference type="PIRSF" id="PIRSF006648">
    <property type="entry name" value="DrrB"/>
    <property type="match status" value="1"/>
</dbReference>
<dbReference type="GO" id="GO:0043190">
    <property type="term" value="C:ATP-binding cassette (ABC) transporter complex"/>
    <property type="evidence" value="ECO:0007669"/>
    <property type="project" value="InterPro"/>
</dbReference>
<keyword evidence="4 6" id="KW-0472">Membrane</keyword>
<dbReference type="RefSeq" id="WP_203908473.1">
    <property type="nucleotide sequence ID" value="NZ_BONY01000013.1"/>
</dbReference>
<feature type="domain" description="ABC transmembrane type-2" evidence="7">
    <location>
        <begin position="37"/>
        <end position="264"/>
    </location>
</feature>
<feature type="transmembrane region" description="Helical" evidence="6">
    <location>
        <begin position="148"/>
        <end position="170"/>
    </location>
</feature>
<dbReference type="GO" id="GO:0140359">
    <property type="term" value="F:ABC-type transporter activity"/>
    <property type="evidence" value="ECO:0007669"/>
    <property type="project" value="InterPro"/>
</dbReference>
<dbReference type="Pfam" id="PF01061">
    <property type="entry name" value="ABC2_membrane"/>
    <property type="match status" value="1"/>
</dbReference>
<keyword evidence="9" id="KW-1185">Reference proteome</keyword>
<evidence type="ECO:0000256" key="2">
    <source>
        <dbReference type="ARBA" id="ARBA00022692"/>
    </source>
</evidence>
<feature type="transmembrane region" description="Helical" evidence="6">
    <location>
        <begin position="43"/>
        <end position="61"/>
    </location>
</feature>
<dbReference type="Proteomes" id="UP000612899">
    <property type="component" value="Unassembled WGS sequence"/>
</dbReference>
<dbReference type="EMBL" id="BONY01000013">
    <property type="protein sequence ID" value="GIH04598.1"/>
    <property type="molecule type" value="Genomic_DNA"/>
</dbReference>
<keyword evidence="6" id="KW-0813">Transport</keyword>
<accession>A0A8J3Q7B8</accession>
<dbReference type="PANTHER" id="PTHR43229">
    <property type="entry name" value="NODULATION PROTEIN J"/>
    <property type="match status" value="1"/>
</dbReference>
<dbReference type="InterPro" id="IPR051784">
    <property type="entry name" value="Nod_factor_ABC_transporter"/>
</dbReference>
<keyword evidence="3 6" id="KW-1133">Transmembrane helix</keyword>
<evidence type="ECO:0000256" key="3">
    <source>
        <dbReference type="ARBA" id="ARBA00022989"/>
    </source>
</evidence>
<sequence length="264" mass="28473">MTTLNTTLPARVSPLVGLRQTASLAWRGLVQIRHNPMELGDLSFQPIMFVLLFTYLFGGAVMGDPVKYLQFMLPGIIVQSGLMATMNTGMGLSTDLHKGFFDRLQSLPIARWSPLAGRVVSDVVKQGWSMTILLATGYLIGFRATQGVVAVLAAFGLMLTFSLLASWFAVFCGTIADEPEKVMMYGFTAIFPLSFLSNAYVPTATLPGWLQAFVKINPVTQLGDALRGLLTGGPVAQHALLGLLGGLVIAVICAPLALLRLKRR</sequence>
<keyword evidence="5" id="KW-0046">Antibiotic resistance</keyword>
<reference evidence="8" key="1">
    <citation type="submission" date="2021-01" db="EMBL/GenBank/DDBJ databases">
        <title>Whole genome shotgun sequence of Rhizocola hellebori NBRC 109834.</title>
        <authorList>
            <person name="Komaki H."/>
            <person name="Tamura T."/>
        </authorList>
    </citation>
    <scope>NUCLEOTIDE SEQUENCE</scope>
    <source>
        <strain evidence="8">NBRC 109834</strain>
    </source>
</reference>
<dbReference type="InterPro" id="IPR047817">
    <property type="entry name" value="ABC2_TM_bact-type"/>
</dbReference>
<dbReference type="PROSITE" id="PS51012">
    <property type="entry name" value="ABC_TM2"/>
    <property type="match status" value="1"/>
</dbReference>
<comment type="similarity">
    <text evidence="6">Belongs to the ABC-2 integral membrane protein family.</text>
</comment>
<evidence type="ECO:0000256" key="5">
    <source>
        <dbReference type="ARBA" id="ARBA00023251"/>
    </source>
</evidence>
<dbReference type="AlphaFoldDB" id="A0A8J3Q7B8"/>
<gene>
    <name evidence="8" type="ORF">Rhe02_26650</name>
</gene>
<comment type="caution">
    <text evidence="8">The sequence shown here is derived from an EMBL/GenBank/DDBJ whole genome shotgun (WGS) entry which is preliminary data.</text>
</comment>
<organism evidence="8 9">
    <name type="scientific">Rhizocola hellebori</name>
    <dbReference type="NCBI Taxonomy" id="1392758"/>
    <lineage>
        <taxon>Bacteria</taxon>
        <taxon>Bacillati</taxon>
        <taxon>Actinomycetota</taxon>
        <taxon>Actinomycetes</taxon>
        <taxon>Micromonosporales</taxon>
        <taxon>Micromonosporaceae</taxon>
        <taxon>Rhizocola</taxon>
    </lineage>
</organism>
<evidence type="ECO:0000256" key="4">
    <source>
        <dbReference type="ARBA" id="ARBA00023136"/>
    </source>
</evidence>
<dbReference type="GO" id="GO:0046677">
    <property type="term" value="P:response to antibiotic"/>
    <property type="evidence" value="ECO:0007669"/>
    <property type="project" value="UniProtKB-KW"/>
</dbReference>
<comment type="subcellular location">
    <subcellularLocation>
        <location evidence="6">Cell membrane</location>
        <topology evidence="6">Multi-pass membrane protein</topology>
    </subcellularLocation>
    <subcellularLocation>
        <location evidence="1">Membrane</location>
        <topology evidence="1">Multi-pass membrane protein</topology>
    </subcellularLocation>
</comment>
<proteinExistence type="inferred from homology"/>